<dbReference type="RefSeq" id="XP_014674483.1">
    <property type="nucleotide sequence ID" value="XM_014818997.1"/>
</dbReference>
<organism evidence="1 2">
    <name type="scientific">Priapulus caudatus</name>
    <name type="common">Priapulid worm</name>
    <dbReference type="NCBI Taxonomy" id="37621"/>
    <lineage>
        <taxon>Eukaryota</taxon>
        <taxon>Metazoa</taxon>
        <taxon>Ecdysozoa</taxon>
        <taxon>Scalidophora</taxon>
        <taxon>Priapulida</taxon>
        <taxon>Priapulimorpha</taxon>
        <taxon>Priapulimorphida</taxon>
        <taxon>Priapulidae</taxon>
        <taxon>Priapulus</taxon>
    </lineage>
</organism>
<evidence type="ECO:0000313" key="3">
    <source>
        <dbReference type="RefSeq" id="XP_014674481.1"/>
    </source>
</evidence>
<dbReference type="GeneID" id="106814652"/>
<evidence type="ECO:0000313" key="2">
    <source>
        <dbReference type="RefSeq" id="XP_014674480.1"/>
    </source>
</evidence>
<keyword evidence="1" id="KW-1185">Reference proteome</keyword>
<protein>
    <submittedName>
        <fullName evidence="2 3">Uncharacterized protein LOC106814652</fullName>
    </submittedName>
</protein>
<name>A0ABM1EQK9_PRICU</name>
<evidence type="ECO:0000313" key="1">
    <source>
        <dbReference type="Proteomes" id="UP000695022"/>
    </source>
</evidence>
<gene>
    <name evidence="2 3 4 5" type="primary">LOC106814652</name>
</gene>
<evidence type="ECO:0000313" key="5">
    <source>
        <dbReference type="RefSeq" id="XP_014674483.1"/>
    </source>
</evidence>
<sequence length="330" mass="37963">MPWAEVKQTALALVKAVEEYCVFLRSQNVRVKVSQAKPQSEVEVKANVTILRVNQGPVHHLFSYLDRQVSATELYQPISVREHLPPGMERRRVYDAIEDLKQSGLKSHTVHHAHHIGGSKESLHFVWRIEPTGDPQAIINGCLKVKQKIEADAPVFERRITKREFMRAYGFVSQRVALRSIFKNLTGDQSAAHDTDEKAIDKRFQVALLCEDPGIVVDLRTVKLPNQRDTFATFFAETERYLSEEVGVAVQERRHGEQLYLAKAVSLNDLHRRVQERVPPGIKIPSVKWMRYQFEPINSRANTAKYYKAEMKIKMMVQKRQVGPIVFNVR</sequence>
<dbReference type="RefSeq" id="XP_014674482.1">
    <property type="nucleotide sequence ID" value="XM_014818996.1"/>
</dbReference>
<dbReference type="RefSeq" id="XP_014674481.1">
    <property type="nucleotide sequence ID" value="XM_014818995.1"/>
</dbReference>
<dbReference type="Proteomes" id="UP000695022">
    <property type="component" value="Unplaced"/>
</dbReference>
<reference evidence="2 3" key="1">
    <citation type="submission" date="2025-05" db="UniProtKB">
        <authorList>
            <consortium name="RefSeq"/>
        </authorList>
    </citation>
    <scope>IDENTIFICATION</scope>
</reference>
<proteinExistence type="predicted"/>
<accession>A0ABM1EQK9</accession>
<evidence type="ECO:0000313" key="4">
    <source>
        <dbReference type="RefSeq" id="XP_014674482.1"/>
    </source>
</evidence>
<dbReference type="RefSeq" id="XP_014674480.1">
    <property type="nucleotide sequence ID" value="XM_014818994.1"/>
</dbReference>